<dbReference type="PROSITE" id="PS50089">
    <property type="entry name" value="ZF_RING_2"/>
    <property type="match status" value="1"/>
</dbReference>
<dbReference type="PANTHER" id="PTHR11224">
    <property type="entry name" value="MAKORIN-RELATED"/>
    <property type="match status" value="1"/>
</dbReference>
<evidence type="ECO:0000256" key="4">
    <source>
        <dbReference type="ARBA" id="ARBA00022723"/>
    </source>
</evidence>
<dbReference type="SMART" id="SM00184">
    <property type="entry name" value="RING"/>
    <property type="match status" value="1"/>
</dbReference>
<evidence type="ECO:0000313" key="14">
    <source>
        <dbReference type="Proteomes" id="UP001374579"/>
    </source>
</evidence>
<organism evidence="13 14">
    <name type="scientific">Littorina saxatilis</name>
    <dbReference type="NCBI Taxonomy" id="31220"/>
    <lineage>
        <taxon>Eukaryota</taxon>
        <taxon>Metazoa</taxon>
        <taxon>Spiralia</taxon>
        <taxon>Lophotrochozoa</taxon>
        <taxon>Mollusca</taxon>
        <taxon>Gastropoda</taxon>
        <taxon>Caenogastropoda</taxon>
        <taxon>Littorinimorpha</taxon>
        <taxon>Littorinoidea</taxon>
        <taxon>Littorinidae</taxon>
        <taxon>Littorina</taxon>
    </lineage>
</organism>
<feature type="zinc finger region" description="C3H1-type" evidence="9">
    <location>
        <begin position="8"/>
        <end position="35"/>
    </location>
</feature>
<dbReference type="EC" id="2.3.2.27" evidence="2"/>
<reference evidence="13 14" key="1">
    <citation type="submission" date="2024-02" db="EMBL/GenBank/DDBJ databases">
        <title>Chromosome-scale genome assembly of the rough periwinkle Littorina saxatilis.</title>
        <authorList>
            <person name="De Jode A."/>
            <person name="Faria R."/>
            <person name="Formenti G."/>
            <person name="Sims Y."/>
            <person name="Smith T.P."/>
            <person name="Tracey A."/>
            <person name="Wood J.M.D."/>
            <person name="Zagrodzka Z.B."/>
            <person name="Johannesson K."/>
            <person name="Butlin R.K."/>
            <person name="Leder E.H."/>
        </authorList>
    </citation>
    <scope>NUCLEOTIDE SEQUENCE [LARGE SCALE GENOMIC DNA]</scope>
    <source>
        <strain evidence="13">Snail1</strain>
        <tissue evidence="13">Muscle</tissue>
    </source>
</reference>
<dbReference type="FunFam" id="3.30.40.10:FF:000117">
    <property type="entry name" value="Probable E3 ubiquitin-protein ligase makorin-1"/>
    <property type="match status" value="1"/>
</dbReference>
<evidence type="ECO:0000256" key="2">
    <source>
        <dbReference type="ARBA" id="ARBA00012483"/>
    </source>
</evidence>
<dbReference type="SUPFAM" id="SSF90229">
    <property type="entry name" value="CCCH zinc finger"/>
    <property type="match status" value="2"/>
</dbReference>
<gene>
    <name evidence="13" type="ORF">V1264_020208</name>
</gene>
<dbReference type="InterPro" id="IPR041367">
    <property type="entry name" value="Znf-CCCH_4"/>
</dbReference>
<comment type="caution">
    <text evidence="13">The sequence shown here is derived from an EMBL/GenBank/DDBJ whole genome shotgun (WGS) entry which is preliminary data.</text>
</comment>
<comment type="catalytic activity">
    <reaction evidence="1">
        <text>S-ubiquitinyl-[E2 ubiquitin-conjugating enzyme]-L-cysteine + [acceptor protein]-L-lysine = [E2 ubiquitin-conjugating enzyme]-L-cysteine + N(6)-ubiquitinyl-[acceptor protein]-L-lysine.</text>
        <dbReference type="EC" id="2.3.2.27"/>
    </reaction>
</comment>
<evidence type="ECO:0000313" key="13">
    <source>
        <dbReference type="EMBL" id="KAK7101897.1"/>
    </source>
</evidence>
<sequence length="473" mass="52972">MAQGSPDGHSSTLCKYFMHGACAKGTNCSFSHDRTTPPDLVCRFYLKGQCAYGDRCRYDHTGKQKSKSSDLGKTAFRETSSKLDFKSTPEKKDKGWSGPVRTPSLASIRDSEPLKSNMVPLGKEKEQTKVSTPKSVTKSPEEWVKAKEFTPGQFYTGAVAPTYASAVGTAENEENEIPNGFYAAEGASWDGAMAAAPLSPCGDMSQTDASLLCPYLMGKGECRYGDECGYTHGDVCDMCGIAILHPENPAQREEHMRECMEAHETDMEHSFKVAASREKTCGICMDVVLEKEPVGGRRFGILENCNHCFCLTCIRQWRCAKQFEKVIVKACPECRVNSNFVTPSNLWVDNPEEKTTLIVTYKQALKDKPCRHFDQGRGECPFNDSCFYRHALPDGSIAPSQPRKPRRRHNAEGELQRVLGINLWDFLESEELRREISQIEDSLEIMNYLAMELFDDGMFVIESDEDELNDSDY</sequence>
<evidence type="ECO:0000259" key="12">
    <source>
        <dbReference type="PROSITE" id="PS50103"/>
    </source>
</evidence>
<evidence type="ECO:0000256" key="1">
    <source>
        <dbReference type="ARBA" id="ARBA00000900"/>
    </source>
</evidence>
<dbReference type="GO" id="GO:0000209">
    <property type="term" value="P:protein polyubiquitination"/>
    <property type="evidence" value="ECO:0007669"/>
    <property type="project" value="InterPro"/>
</dbReference>
<evidence type="ECO:0000256" key="9">
    <source>
        <dbReference type="PROSITE-ProRule" id="PRU00723"/>
    </source>
</evidence>
<feature type="compositionally biased region" description="Basic and acidic residues" evidence="10">
    <location>
        <begin position="81"/>
        <end position="95"/>
    </location>
</feature>
<dbReference type="PROSITE" id="PS00518">
    <property type="entry name" value="ZF_RING_1"/>
    <property type="match status" value="1"/>
</dbReference>
<dbReference type="PROSITE" id="PS50103">
    <property type="entry name" value="ZF_C3H1"/>
    <property type="match status" value="4"/>
</dbReference>
<dbReference type="SUPFAM" id="SSF57850">
    <property type="entry name" value="RING/U-box"/>
    <property type="match status" value="1"/>
</dbReference>
<keyword evidence="6 9" id="KW-0863">Zinc-finger</keyword>
<dbReference type="Pfam" id="PF18044">
    <property type="entry name" value="zf-CCCH_4"/>
    <property type="match status" value="2"/>
</dbReference>
<keyword evidence="7" id="KW-0833">Ubl conjugation pathway</keyword>
<dbReference type="Gene3D" id="4.10.1000.10">
    <property type="entry name" value="Zinc finger, CCCH-type"/>
    <property type="match status" value="1"/>
</dbReference>
<feature type="domain" description="RING-type" evidence="11">
    <location>
        <begin position="281"/>
        <end position="335"/>
    </location>
</feature>
<dbReference type="EMBL" id="JBAMIC010000010">
    <property type="protein sequence ID" value="KAK7101897.1"/>
    <property type="molecule type" value="Genomic_DNA"/>
</dbReference>
<evidence type="ECO:0000256" key="5">
    <source>
        <dbReference type="ARBA" id="ARBA00022737"/>
    </source>
</evidence>
<evidence type="ECO:0000256" key="6">
    <source>
        <dbReference type="ARBA" id="ARBA00022771"/>
    </source>
</evidence>
<feature type="zinc finger region" description="C3H1-type" evidence="9">
    <location>
        <begin position="36"/>
        <end position="63"/>
    </location>
</feature>
<keyword evidence="5" id="KW-0677">Repeat</keyword>
<proteinExistence type="predicted"/>
<protein>
    <recommendedName>
        <fullName evidence="2">RING-type E3 ubiquitin transferase</fullName>
        <ecNumber evidence="2">2.3.2.27</ecNumber>
    </recommendedName>
</protein>
<evidence type="ECO:0000256" key="10">
    <source>
        <dbReference type="SAM" id="MobiDB-lite"/>
    </source>
</evidence>
<dbReference type="InterPro" id="IPR045072">
    <property type="entry name" value="MKRN-like"/>
</dbReference>
<feature type="domain" description="C3H1-type" evidence="12">
    <location>
        <begin position="8"/>
        <end position="35"/>
    </location>
</feature>
<feature type="domain" description="C3H1-type" evidence="12">
    <location>
        <begin position="212"/>
        <end position="235"/>
    </location>
</feature>
<keyword evidence="14" id="KW-1185">Reference proteome</keyword>
<accession>A0AAN9GB97</accession>
<dbReference type="Gene3D" id="1.20.120.1350">
    <property type="entry name" value="Pneumovirus matrix protein 2 (M2), zinc-binding domain"/>
    <property type="match status" value="1"/>
</dbReference>
<keyword evidence="4 9" id="KW-0479">Metal-binding</keyword>
<feature type="domain" description="C3H1-type" evidence="12">
    <location>
        <begin position="364"/>
        <end position="393"/>
    </location>
</feature>
<dbReference type="Gene3D" id="3.30.40.10">
    <property type="entry name" value="Zinc/RING finger domain, C3HC4 (zinc finger)"/>
    <property type="match status" value="1"/>
</dbReference>
<dbReference type="Pfam" id="PF14608">
    <property type="entry name" value="zf-CCCH_2"/>
    <property type="match status" value="2"/>
</dbReference>
<feature type="domain" description="C3H1-type" evidence="12">
    <location>
        <begin position="36"/>
        <end position="63"/>
    </location>
</feature>
<feature type="zinc finger region" description="C3H1-type" evidence="9">
    <location>
        <begin position="212"/>
        <end position="235"/>
    </location>
</feature>
<evidence type="ECO:0000256" key="7">
    <source>
        <dbReference type="ARBA" id="ARBA00022786"/>
    </source>
</evidence>
<dbReference type="InterPro" id="IPR013083">
    <property type="entry name" value="Znf_RING/FYVE/PHD"/>
</dbReference>
<dbReference type="SMART" id="SM00356">
    <property type="entry name" value="ZnF_C3H1"/>
    <property type="match status" value="4"/>
</dbReference>
<dbReference type="GO" id="GO:0008270">
    <property type="term" value="F:zinc ion binding"/>
    <property type="evidence" value="ECO:0007669"/>
    <property type="project" value="UniProtKB-KW"/>
</dbReference>
<evidence type="ECO:0000256" key="3">
    <source>
        <dbReference type="ARBA" id="ARBA00022679"/>
    </source>
</evidence>
<evidence type="ECO:0000259" key="11">
    <source>
        <dbReference type="PROSITE" id="PS50089"/>
    </source>
</evidence>
<feature type="zinc finger region" description="C3H1-type" evidence="9">
    <location>
        <begin position="364"/>
        <end position="393"/>
    </location>
</feature>
<dbReference type="AlphaFoldDB" id="A0AAN9GB97"/>
<name>A0AAN9GB97_9CAEN</name>
<dbReference type="InterPro" id="IPR036855">
    <property type="entry name" value="Znf_CCCH_sf"/>
</dbReference>
<dbReference type="InterPro" id="IPR001841">
    <property type="entry name" value="Znf_RING"/>
</dbReference>
<dbReference type="InterPro" id="IPR000571">
    <property type="entry name" value="Znf_CCCH"/>
</dbReference>
<dbReference type="PANTHER" id="PTHR11224:SF10">
    <property type="entry name" value="IP09428P-RELATED"/>
    <property type="match status" value="1"/>
</dbReference>
<dbReference type="Proteomes" id="UP001374579">
    <property type="component" value="Unassembled WGS sequence"/>
</dbReference>
<dbReference type="InterPro" id="IPR017907">
    <property type="entry name" value="Znf_RING_CS"/>
</dbReference>
<keyword evidence="3" id="KW-0808">Transferase</keyword>
<feature type="region of interest" description="Disordered" evidence="10">
    <location>
        <begin position="81"/>
        <end position="119"/>
    </location>
</feature>
<evidence type="ECO:0000256" key="8">
    <source>
        <dbReference type="ARBA" id="ARBA00022833"/>
    </source>
</evidence>
<dbReference type="GO" id="GO:0061630">
    <property type="term" value="F:ubiquitin protein ligase activity"/>
    <property type="evidence" value="ECO:0007669"/>
    <property type="project" value="UniProtKB-EC"/>
</dbReference>
<keyword evidence="8 9" id="KW-0862">Zinc</keyword>